<proteinExistence type="predicted"/>
<dbReference type="Pfam" id="PF02185">
    <property type="entry name" value="HR1"/>
    <property type="match status" value="1"/>
</dbReference>
<sequence>MPATLITCFLDDDESRDDPIVGRSIDLSNDVEVSGGGHHVLENARLSALQKDLEKEMKVKDGLEKFMSSNTSASKRYLEDSKNMLDDSKAKIALLRMQIEKIAHQEHDVNLNSDGEDLLVVYMLSQFTNLR</sequence>
<evidence type="ECO:0000259" key="1">
    <source>
        <dbReference type="SMART" id="SM00742"/>
    </source>
</evidence>
<dbReference type="OrthoDB" id="63267at2759"/>
<dbReference type="SMART" id="SM00742">
    <property type="entry name" value="Hr1"/>
    <property type="match status" value="1"/>
</dbReference>
<dbReference type="SUPFAM" id="SSF46585">
    <property type="entry name" value="HR1 repeat"/>
    <property type="match status" value="1"/>
</dbReference>
<dbReference type="InterPro" id="IPR036274">
    <property type="entry name" value="HR1_rpt_sf"/>
</dbReference>
<name>A0A3P6R5E2_CYLGO</name>
<accession>A0A3P6R5E2</accession>
<dbReference type="EMBL" id="UYRV01006740">
    <property type="protein sequence ID" value="VDK53937.1"/>
    <property type="molecule type" value="Genomic_DNA"/>
</dbReference>
<reference evidence="2 3" key="1">
    <citation type="submission" date="2018-11" db="EMBL/GenBank/DDBJ databases">
        <authorList>
            <consortium name="Pathogen Informatics"/>
        </authorList>
    </citation>
    <scope>NUCLEOTIDE SEQUENCE [LARGE SCALE GENOMIC DNA]</scope>
</reference>
<keyword evidence="3" id="KW-1185">Reference proteome</keyword>
<dbReference type="GO" id="GO:0007165">
    <property type="term" value="P:signal transduction"/>
    <property type="evidence" value="ECO:0007669"/>
    <property type="project" value="InterPro"/>
</dbReference>
<dbReference type="Proteomes" id="UP000271889">
    <property type="component" value="Unassembled WGS sequence"/>
</dbReference>
<dbReference type="InterPro" id="IPR011072">
    <property type="entry name" value="HR1_rho-bd"/>
</dbReference>
<dbReference type="AlphaFoldDB" id="A0A3P6R5E2"/>
<feature type="domain" description="REM-1" evidence="1">
    <location>
        <begin position="44"/>
        <end position="110"/>
    </location>
</feature>
<protein>
    <recommendedName>
        <fullName evidence="1">REM-1 domain-containing protein</fullName>
    </recommendedName>
</protein>
<evidence type="ECO:0000313" key="2">
    <source>
        <dbReference type="EMBL" id="VDK53937.1"/>
    </source>
</evidence>
<dbReference type="Gene3D" id="1.10.287.160">
    <property type="entry name" value="HR1 repeat"/>
    <property type="match status" value="1"/>
</dbReference>
<gene>
    <name evidence="2" type="ORF">CGOC_LOCUS2835</name>
</gene>
<evidence type="ECO:0000313" key="3">
    <source>
        <dbReference type="Proteomes" id="UP000271889"/>
    </source>
</evidence>
<organism evidence="2 3">
    <name type="scientific">Cylicostephanus goldi</name>
    <name type="common">Nematode worm</name>
    <dbReference type="NCBI Taxonomy" id="71465"/>
    <lineage>
        <taxon>Eukaryota</taxon>
        <taxon>Metazoa</taxon>
        <taxon>Ecdysozoa</taxon>
        <taxon>Nematoda</taxon>
        <taxon>Chromadorea</taxon>
        <taxon>Rhabditida</taxon>
        <taxon>Rhabditina</taxon>
        <taxon>Rhabditomorpha</taxon>
        <taxon>Strongyloidea</taxon>
        <taxon>Strongylidae</taxon>
        <taxon>Cylicostephanus</taxon>
    </lineage>
</organism>